<dbReference type="Proteomes" id="UP000646523">
    <property type="component" value="Unassembled WGS sequence"/>
</dbReference>
<name>A0A917YQH9_9ACTN</name>
<accession>A0A917YQH9</accession>
<comment type="caution">
    <text evidence="2">The sequence shown here is derived from an EMBL/GenBank/DDBJ whole genome shotgun (WGS) entry which is preliminary data.</text>
</comment>
<gene>
    <name evidence="2" type="ORF">GCM10012289_06110</name>
</gene>
<evidence type="ECO:0000256" key="1">
    <source>
        <dbReference type="SAM" id="MobiDB-lite"/>
    </source>
</evidence>
<keyword evidence="3" id="KW-1185">Reference proteome</keyword>
<sequence length="191" mass="20543">MLAGLSGQSGEIVPGETGETAGVLGEASEKIGLATLRSMTDGDQKGLPKLNLSRARPRHAMTHLSHSLAADYLKNAGLRYQSTGRCTNRQVRTCTSLDSVRTNTIARVIQLKRESGCPIMVTGGTEVGHAPGRYSHGQGYKLDISKNACINRHISGTHQRVGHRGDGSALYRSASGTIFANEADHWDIMFR</sequence>
<reference evidence="2" key="2">
    <citation type="submission" date="2020-09" db="EMBL/GenBank/DDBJ databases">
        <authorList>
            <person name="Sun Q."/>
            <person name="Zhou Y."/>
        </authorList>
    </citation>
    <scope>NUCLEOTIDE SEQUENCE</scope>
    <source>
        <strain evidence="2">CGMCC 4.7368</strain>
    </source>
</reference>
<feature type="region of interest" description="Disordered" evidence="1">
    <location>
        <begin position="1"/>
        <end position="21"/>
    </location>
</feature>
<protein>
    <submittedName>
        <fullName evidence="2">Uncharacterized protein</fullName>
    </submittedName>
</protein>
<proteinExistence type="predicted"/>
<organism evidence="2 3">
    <name type="scientific">Nonomuraea cavernae</name>
    <dbReference type="NCBI Taxonomy" id="2045107"/>
    <lineage>
        <taxon>Bacteria</taxon>
        <taxon>Bacillati</taxon>
        <taxon>Actinomycetota</taxon>
        <taxon>Actinomycetes</taxon>
        <taxon>Streptosporangiales</taxon>
        <taxon>Streptosporangiaceae</taxon>
        <taxon>Nonomuraea</taxon>
    </lineage>
</organism>
<evidence type="ECO:0000313" key="2">
    <source>
        <dbReference type="EMBL" id="GGO62146.1"/>
    </source>
</evidence>
<dbReference type="EMBL" id="BMNH01000001">
    <property type="protein sequence ID" value="GGO62146.1"/>
    <property type="molecule type" value="Genomic_DNA"/>
</dbReference>
<dbReference type="AlphaFoldDB" id="A0A917YQH9"/>
<evidence type="ECO:0000313" key="3">
    <source>
        <dbReference type="Proteomes" id="UP000646523"/>
    </source>
</evidence>
<reference evidence="2" key="1">
    <citation type="journal article" date="2014" name="Int. J. Syst. Evol. Microbiol.">
        <title>Complete genome sequence of Corynebacterium casei LMG S-19264T (=DSM 44701T), isolated from a smear-ripened cheese.</title>
        <authorList>
            <consortium name="US DOE Joint Genome Institute (JGI-PGF)"/>
            <person name="Walter F."/>
            <person name="Albersmeier A."/>
            <person name="Kalinowski J."/>
            <person name="Ruckert C."/>
        </authorList>
    </citation>
    <scope>NUCLEOTIDE SEQUENCE</scope>
    <source>
        <strain evidence="2">CGMCC 4.7368</strain>
    </source>
</reference>